<proteinExistence type="predicted"/>
<protein>
    <submittedName>
        <fullName evidence="3">Uncharacterized protein</fullName>
    </submittedName>
</protein>
<reference evidence="3" key="1">
    <citation type="submission" date="2019-09" db="EMBL/GenBank/DDBJ databases">
        <authorList>
            <person name="Teo W.F.A."/>
            <person name="Duangmal K."/>
        </authorList>
    </citation>
    <scope>NUCLEOTIDE SEQUENCE [LARGE SCALE GENOMIC DNA]</scope>
    <source>
        <strain evidence="3">K81G1</strain>
    </source>
</reference>
<keyword evidence="2" id="KW-1133">Transmembrane helix</keyword>
<sequence>MRVVHDRRRTRQETDAVTVEDLLAMQAHDPMLLDGEYRTEPVRAAGGFLPPPGTRARRASAPPREPESRLAKAAKLAGLTTAASLLVGAVVAASMVTKERPAEAGRGALEPPRITGAAALGGFVPSTGKPPAGSRDVRQSQAPVSVSQVPVAATEQTAAAPAGTSAPTTTTSSQEPSDADKLKAVRQFYRRMASDRPEDALAMLTPDLAGDEPGDLVRAWSSMKDVHVDDVEVQPDGTVRAVVTLKQQDGTKLRVTQVLTLAAGTAEQISGAVLLSAEQL</sequence>
<dbReference type="EMBL" id="VMNW02000086">
    <property type="protein sequence ID" value="KAA9152559.1"/>
    <property type="molecule type" value="Genomic_DNA"/>
</dbReference>
<feature type="region of interest" description="Disordered" evidence="1">
    <location>
        <begin position="121"/>
        <end position="180"/>
    </location>
</feature>
<feature type="transmembrane region" description="Helical" evidence="2">
    <location>
        <begin position="76"/>
        <end position="96"/>
    </location>
</feature>
<dbReference type="OrthoDB" id="3609074at2"/>
<dbReference type="AlphaFoldDB" id="A0A5N0UV23"/>
<keyword evidence="2" id="KW-0812">Transmembrane</keyword>
<accession>A0A5N0UV23</accession>
<gene>
    <name evidence="3" type="ORF">FPZ12_036605</name>
</gene>
<organism evidence="3 4">
    <name type="scientific">Amycolatopsis acidicola</name>
    <dbReference type="NCBI Taxonomy" id="2596893"/>
    <lineage>
        <taxon>Bacteria</taxon>
        <taxon>Bacillati</taxon>
        <taxon>Actinomycetota</taxon>
        <taxon>Actinomycetes</taxon>
        <taxon>Pseudonocardiales</taxon>
        <taxon>Pseudonocardiaceae</taxon>
        <taxon>Amycolatopsis</taxon>
    </lineage>
</organism>
<evidence type="ECO:0000256" key="1">
    <source>
        <dbReference type="SAM" id="MobiDB-lite"/>
    </source>
</evidence>
<dbReference type="Proteomes" id="UP000319769">
    <property type="component" value="Unassembled WGS sequence"/>
</dbReference>
<feature type="compositionally biased region" description="Low complexity" evidence="1">
    <location>
        <begin position="139"/>
        <end position="173"/>
    </location>
</feature>
<dbReference type="RefSeq" id="WP_144752766.1">
    <property type="nucleotide sequence ID" value="NZ_VMNW02000086.1"/>
</dbReference>
<evidence type="ECO:0000313" key="4">
    <source>
        <dbReference type="Proteomes" id="UP000319769"/>
    </source>
</evidence>
<name>A0A5N0UV23_9PSEU</name>
<evidence type="ECO:0000256" key="2">
    <source>
        <dbReference type="SAM" id="Phobius"/>
    </source>
</evidence>
<comment type="caution">
    <text evidence="3">The sequence shown here is derived from an EMBL/GenBank/DDBJ whole genome shotgun (WGS) entry which is preliminary data.</text>
</comment>
<evidence type="ECO:0000313" key="3">
    <source>
        <dbReference type="EMBL" id="KAA9152559.1"/>
    </source>
</evidence>
<keyword evidence="2" id="KW-0472">Membrane</keyword>
<feature type="region of interest" description="Disordered" evidence="1">
    <location>
        <begin position="42"/>
        <end position="66"/>
    </location>
</feature>
<keyword evidence="4" id="KW-1185">Reference proteome</keyword>